<name>A0A345SRC7_9ACTN</name>
<dbReference type="EMBL" id="CP031264">
    <property type="protein sequence ID" value="AXI76282.1"/>
    <property type="molecule type" value="Genomic_DNA"/>
</dbReference>
<keyword evidence="4" id="KW-1185">Reference proteome</keyword>
<feature type="region of interest" description="Disordered" evidence="1">
    <location>
        <begin position="272"/>
        <end position="296"/>
    </location>
</feature>
<evidence type="ECO:0000313" key="3">
    <source>
        <dbReference type="EMBL" id="AXI76282.1"/>
    </source>
</evidence>
<dbReference type="RefSeq" id="WP_111489148.1">
    <property type="nucleotide sequence ID" value="NZ_CP031264.1"/>
</dbReference>
<gene>
    <name evidence="3" type="ORF">C7M71_001110</name>
</gene>
<protein>
    <submittedName>
        <fullName evidence="3">DUF2236 domain-containing protein</fullName>
    </submittedName>
</protein>
<dbReference type="PROSITE" id="PS00018">
    <property type="entry name" value="EF_HAND_1"/>
    <property type="match status" value="2"/>
</dbReference>
<dbReference type="Pfam" id="PF09995">
    <property type="entry name" value="MPAB_Lcp_cat"/>
    <property type="match status" value="1"/>
</dbReference>
<dbReference type="AlphaFoldDB" id="A0A345SRC7"/>
<organism evidence="3 4">
    <name type="scientific">Peterkaempfera bronchialis</name>
    <dbReference type="NCBI Taxonomy" id="2126346"/>
    <lineage>
        <taxon>Bacteria</taxon>
        <taxon>Bacillati</taxon>
        <taxon>Actinomycetota</taxon>
        <taxon>Actinomycetes</taxon>
        <taxon>Kitasatosporales</taxon>
        <taxon>Streptomycetaceae</taxon>
        <taxon>Peterkaempfera</taxon>
    </lineage>
</organism>
<proteinExistence type="predicted"/>
<dbReference type="InterPro" id="IPR018247">
    <property type="entry name" value="EF_Hand_1_Ca_BS"/>
</dbReference>
<dbReference type="GO" id="GO:0016491">
    <property type="term" value="F:oxidoreductase activity"/>
    <property type="evidence" value="ECO:0007669"/>
    <property type="project" value="InterPro"/>
</dbReference>
<evidence type="ECO:0000259" key="2">
    <source>
        <dbReference type="PROSITE" id="PS50222"/>
    </source>
</evidence>
<evidence type="ECO:0000313" key="4">
    <source>
        <dbReference type="Proteomes" id="UP000249340"/>
    </source>
</evidence>
<dbReference type="InterPro" id="IPR002048">
    <property type="entry name" value="EF_hand_dom"/>
</dbReference>
<dbReference type="GO" id="GO:0005509">
    <property type="term" value="F:calcium ion binding"/>
    <property type="evidence" value="ECO:0007669"/>
    <property type="project" value="InterPro"/>
</dbReference>
<dbReference type="SMART" id="SM00054">
    <property type="entry name" value="EFh"/>
    <property type="match status" value="4"/>
</dbReference>
<dbReference type="Proteomes" id="UP000249340">
    <property type="component" value="Chromosome"/>
</dbReference>
<dbReference type="PANTHER" id="PTHR36151:SF3">
    <property type="entry name" value="ER-BOUND OXYGENASE MPAB_MPAB'_RUBBER OXYGENASE CATALYTIC DOMAIN-CONTAINING PROTEIN"/>
    <property type="match status" value="1"/>
</dbReference>
<feature type="compositionally biased region" description="Basic and acidic residues" evidence="1">
    <location>
        <begin position="287"/>
        <end position="296"/>
    </location>
</feature>
<feature type="domain" description="EF-hand" evidence="2">
    <location>
        <begin position="299"/>
        <end position="335"/>
    </location>
</feature>
<accession>A0A345SRC7</accession>
<dbReference type="PROSITE" id="PS50222">
    <property type="entry name" value="EF_HAND_2"/>
    <property type="match status" value="3"/>
</dbReference>
<dbReference type="Pfam" id="PF13499">
    <property type="entry name" value="EF-hand_7"/>
    <property type="match status" value="1"/>
</dbReference>
<dbReference type="Gene3D" id="1.10.238.10">
    <property type="entry name" value="EF-hand"/>
    <property type="match status" value="1"/>
</dbReference>
<feature type="domain" description="EF-hand" evidence="2">
    <location>
        <begin position="425"/>
        <end position="460"/>
    </location>
</feature>
<dbReference type="SUPFAM" id="SSF47473">
    <property type="entry name" value="EF-hand"/>
    <property type="match status" value="1"/>
</dbReference>
<sequence>MDSTDRPDPGPGSLLRRHLGEWRLALVAWRLLVLQTSHPAVAAGTAEHSTYRAHPWRRVQHTMESGQRLVFSDRDSLRREVARLNRAHKRITGTDEHGRAYSAQDPATRAWVLITLYESAVAMRELSGDPLTPEESEQLYAEFAPILAAFELPPEVLPGSAAEVPGYVDAVVREQLEFGPQVRYLLFDMLREAPRPRRLRFLGPAWPLLRSVIASVLTSLTLADLPPAYRERFGLARTRRAALLSRVLHRGAGRLSTRLPDRWRYRVHAVPGRPAPSSDQVRIPAPRHPDRPGWLRRDTRRPKLGQFFSQVLDQTGDGFIDAHDLRSMAHNVCWQLELTEGGEAEVYAAFDAWWEQIRETMDSDGDGRISKAEFVAATIAGCDRDPDYLERGLHGAVRAVFRAADTDGSGFLDADEYRTVFGSRVHPAELSHGFRQLDRDGDGRLTEEEFVHGFTEFFTARSGLAAGSQLLGRP</sequence>
<dbReference type="Pfam" id="PF13202">
    <property type="entry name" value="EF-hand_5"/>
    <property type="match status" value="2"/>
</dbReference>
<reference evidence="4" key="1">
    <citation type="submission" date="2018-07" db="EMBL/GenBank/DDBJ databases">
        <title>Streptacidiphilus bronchialis DSM 106435 chromosome.</title>
        <authorList>
            <person name="Batra D."/>
            <person name="Gulvik C.A."/>
        </authorList>
    </citation>
    <scope>NUCLEOTIDE SEQUENCE [LARGE SCALE GENOMIC DNA]</scope>
    <source>
        <strain evidence="4">DSM 106435</strain>
    </source>
</reference>
<dbReference type="PANTHER" id="PTHR36151">
    <property type="entry name" value="BLR2777 PROTEIN"/>
    <property type="match status" value="1"/>
</dbReference>
<dbReference type="OrthoDB" id="3456672at2"/>
<dbReference type="InterPro" id="IPR018713">
    <property type="entry name" value="MPAB/Lcp_cat_dom"/>
</dbReference>
<dbReference type="KEGG" id="stri:C7M71_001110"/>
<dbReference type="InterPro" id="IPR011992">
    <property type="entry name" value="EF-hand-dom_pair"/>
</dbReference>
<evidence type="ECO:0000256" key="1">
    <source>
        <dbReference type="SAM" id="MobiDB-lite"/>
    </source>
</evidence>
<feature type="domain" description="EF-hand" evidence="2">
    <location>
        <begin position="349"/>
        <end position="384"/>
    </location>
</feature>